<feature type="region of interest" description="Disordered" evidence="1">
    <location>
        <begin position="105"/>
        <end position="127"/>
    </location>
</feature>
<accession>A0A077ZM61</accession>
<sequence length="253" mass="28121">MPKQHGQIRCSKVLLTHPVRKTWILSLLLVQIRAKIQIESELSLLVKHDGITPQVVFPPSLSGFLKRISKDKKKGPDPNLSCEFKDEDEPNSICSVAAPVNSTEHYLRRSSLPEHSNSSDSDSGNEELDKKMNIQIKPVMCDSVSGSASVDELREAIGSMTFTPVSAQGNIFSKNIWNTDASTVSKVHRLKPGMVLRPAKTGDDKWNNLVLAEVLFYAVIGKGFQLKSEPRVLRLFLARAESATIYLLLRLSE</sequence>
<reference evidence="2" key="2">
    <citation type="submission" date="2014-03" db="EMBL/GenBank/DDBJ databases">
        <title>The whipworm genome and dual-species transcriptomics of an intimate host-pathogen interaction.</title>
        <authorList>
            <person name="Foth B.J."/>
            <person name="Tsai I.J."/>
            <person name="Reid A.J."/>
            <person name="Bancroft A.J."/>
            <person name="Nichol S."/>
            <person name="Tracey A."/>
            <person name="Holroyd N."/>
            <person name="Cotton J.A."/>
            <person name="Stanley E.J."/>
            <person name="Zarowiecki M."/>
            <person name="Liu J.Z."/>
            <person name="Huckvale T."/>
            <person name="Cooper P.J."/>
            <person name="Grencis R.K."/>
            <person name="Berriman M."/>
        </authorList>
    </citation>
    <scope>NUCLEOTIDE SEQUENCE [LARGE SCALE GENOMIC DNA]</scope>
</reference>
<protein>
    <submittedName>
        <fullName evidence="2">Uncharacterized protein</fullName>
    </submittedName>
</protein>
<organism evidence="2 3">
    <name type="scientific">Trichuris trichiura</name>
    <name type="common">Whipworm</name>
    <name type="synonym">Trichocephalus trichiurus</name>
    <dbReference type="NCBI Taxonomy" id="36087"/>
    <lineage>
        <taxon>Eukaryota</taxon>
        <taxon>Metazoa</taxon>
        <taxon>Ecdysozoa</taxon>
        <taxon>Nematoda</taxon>
        <taxon>Enoplea</taxon>
        <taxon>Dorylaimia</taxon>
        <taxon>Trichinellida</taxon>
        <taxon>Trichuridae</taxon>
        <taxon>Trichuris</taxon>
    </lineage>
</organism>
<dbReference type="AlphaFoldDB" id="A0A077ZM61"/>
<name>A0A077ZM61_TRITR</name>
<keyword evidence="3" id="KW-1185">Reference proteome</keyword>
<feature type="compositionally biased region" description="Low complexity" evidence="1">
    <location>
        <begin position="113"/>
        <end position="122"/>
    </location>
</feature>
<gene>
    <name evidence="2" type="ORF">TTRE_0000922301</name>
</gene>
<evidence type="ECO:0000256" key="1">
    <source>
        <dbReference type="SAM" id="MobiDB-lite"/>
    </source>
</evidence>
<evidence type="ECO:0000313" key="2">
    <source>
        <dbReference type="EMBL" id="CDW60824.1"/>
    </source>
</evidence>
<dbReference type="EMBL" id="HG807455">
    <property type="protein sequence ID" value="CDW60824.1"/>
    <property type="molecule type" value="Genomic_DNA"/>
</dbReference>
<dbReference type="STRING" id="36087.A0A077ZM61"/>
<proteinExistence type="predicted"/>
<dbReference type="Proteomes" id="UP000030665">
    <property type="component" value="Unassembled WGS sequence"/>
</dbReference>
<reference evidence="2" key="1">
    <citation type="submission" date="2014-01" db="EMBL/GenBank/DDBJ databases">
        <authorList>
            <person name="Aslett M."/>
        </authorList>
    </citation>
    <scope>NUCLEOTIDE SEQUENCE</scope>
</reference>
<evidence type="ECO:0000313" key="3">
    <source>
        <dbReference type="Proteomes" id="UP000030665"/>
    </source>
</evidence>